<dbReference type="InterPro" id="IPR005140">
    <property type="entry name" value="eRF1_Pelota-like_N"/>
</dbReference>
<dbReference type="GO" id="GO:0003747">
    <property type="term" value="F:translation release factor activity"/>
    <property type="evidence" value="ECO:0007669"/>
    <property type="project" value="InterPro"/>
</dbReference>
<dbReference type="GO" id="GO:0005737">
    <property type="term" value="C:cytoplasm"/>
    <property type="evidence" value="ECO:0007669"/>
    <property type="project" value="UniProtKB-SubCell"/>
</dbReference>
<proteinExistence type="inferred from homology"/>
<dbReference type="FunFam" id="3.30.1330.30:FF:000032">
    <property type="entry name" value="Eukaryotic peptide chain release factor subunit 1"/>
    <property type="match status" value="1"/>
</dbReference>
<evidence type="ECO:0000256" key="3">
    <source>
        <dbReference type="ARBA" id="ARBA00022490"/>
    </source>
</evidence>
<evidence type="ECO:0000259" key="5">
    <source>
        <dbReference type="SMART" id="SM01194"/>
    </source>
</evidence>
<dbReference type="InterPro" id="IPR042226">
    <property type="entry name" value="eFR1_2_sf"/>
</dbReference>
<dbReference type="SUPFAM" id="SSF55315">
    <property type="entry name" value="L30e-like"/>
    <property type="match status" value="1"/>
</dbReference>
<keyword evidence="4" id="KW-0648">Protein biosynthesis</keyword>
<dbReference type="Gene3D" id="3.30.1330.30">
    <property type="match status" value="1"/>
</dbReference>
<name>A0A075H6T3_9ARCH</name>
<dbReference type="Gene3D" id="3.30.960.10">
    <property type="entry name" value="eRF1 domain 1"/>
    <property type="match status" value="1"/>
</dbReference>
<evidence type="ECO:0000256" key="2">
    <source>
        <dbReference type="ARBA" id="ARBA00005326"/>
    </source>
</evidence>
<evidence type="ECO:0000313" key="6">
    <source>
        <dbReference type="EMBL" id="AIF11724.1"/>
    </source>
</evidence>
<gene>
    <name evidence="6" type="primary">ERF1</name>
</gene>
<dbReference type="EMBL" id="KF900925">
    <property type="protein sequence ID" value="AIF11724.1"/>
    <property type="molecule type" value="Genomic_DNA"/>
</dbReference>
<sequence length="376" mass="41712">MHEVLNNLREEYGTATNIKSDSTRNHVQDALTKTQQRLKLFKKTPDNGIVLFVGALMTNGPGSEQVFVNEIIPPRPVQTYLYRCDDHFHLEHLMDMIKEVDIIGVISIDSTEAGFGVLTGAKLVVDEVITSGVGGKTRAGGQSARRYERLREMNLSGYYNRVAEHGKKIFLEQNKIKGLIISGPGPTKESFLKSGYLDYRLKEKILTEIDGAYSGAEGVREAVDKSTEVLKDMRVVEEKKLIQRFLGEIHKEKSLAAYGISEVMDATTKGAVEVIIASEDLNMLDISLKCNRCSEVTNKILNRTVYVQEKQKLLSESCNSCNSSDFSVTETDLIEILEDNASDAGTRIEVLGSGSEEGKMLMSFGGLGAILRYRIQ</sequence>
<dbReference type="InterPro" id="IPR024049">
    <property type="entry name" value="eRF1_1_sf"/>
</dbReference>
<accession>A0A075H6T3</accession>
<dbReference type="InterPro" id="IPR029064">
    <property type="entry name" value="Ribosomal_eL30-like_sf"/>
</dbReference>
<keyword evidence="3" id="KW-0963">Cytoplasm</keyword>
<dbReference type="SUPFAM" id="SSF55481">
    <property type="entry name" value="N-terminal domain of eukaryotic peptide chain release factor subunit 1, ERF1"/>
    <property type="match status" value="1"/>
</dbReference>
<dbReference type="Pfam" id="PF03465">
    <property type="entry name" value="eRF1_3"/>
    <property type="match status" value="1"/>
</dbReference>
<comment type="subcellular location">
    <subcellularLocation>
        <location evidence="1">Cytoplasm</location>
    </subcellularLocation>
</comment>
<dbReference type="SMART" id="SM01194">
    <property type="entry name" value="eRF1_1"/>
    <property type="match status" value="1"/>
</dbReference>
<comment type="similarity">
    <text evidence="2">Belongs to the eukaryotic release factor 1 family.</text>
</comment>
<dbReference type="AlphaFoldDB" id="A0A075H6T3"/>
<organism evidence="6">
    <name type="scientific">uncultured marine thaumarchaeote KM3_53_E01</name>
    <dbReference type="NCBI Taxonomy" id="1456183"/>
    <lineage>
        <taxon>Archaea</taxon>
        <taxon>Nitrososphaerota</taxon>
        <taxon>environmental samples</taxon>
    </lineage>
</organism>
<feature type="domain" description="eRF1/Pelota-like N-terminal" evidence="5">
    <location>
        <begin position="1"/>
        <end position="98"/>
    </location>
</feature>
<evidence type="ECO:0000256" key="1">
    <source>
        <dbReference type="ARBA" id="ARBA00004496"/>
    </source>
</evidence>
<dbReference type="InterPro" id="IPR005142">
    <property type="entry name" value="eRF1_3"/>
</dbReference>
<dbReference type="Pfam" id="PF03463">
    <property type="entry name" value="eRF1_1"/>
    <property type="match status" value="1"/>
</dbReference>
<reference evidence="6" key="1">
    <citation type="journal article" date="2014" name="Genome Biol. Evol.">
        <title>Pangenome evidence for extensive interdomain horizontal transfer affecting lineage core and shell genes in uncultured planktonic thaumarchaeota and euryarchaeota.</title>
        <authorList>
            <person name="Deschamps P."/>
            <person name="Zivanovic Y."/>
            <person name="Moreira D."/>
            <person name="Rodriguez-Valera F."/>
            <person name="Lopez-Garcia P."/>
        </authorList>
    </citation>
    <scope>NUCLEOTIDE SEQUENCE</scope>
</reference>
<dbReference type="Gene3D" id="3.30.420.60">
    <property type="entry name" value="eRF1 domain 2"/>
    <property type="match status" value="1"/>
</dbReference>
<dbReference type="Pfam" id="PF03464">
    <property type="entry name" value="eRF1_2"/>
    <property type="match status" value="1"/>
</dbReference>
<dbReference type="InterPro" id="IPR004403">
    <property type="entry name" value="Peptide_chain-rel_eRF1/aRF1"/>
</dbReference>
<dbReference type="SUPFAM" id="SSF53137">
    <property type="entry name" value="Translational machinery components"/>
    <property type="match status" value="1"/>
</dbReference>
<protein>
    <submittedName>
        <fullName evidence="6">Peptide chain release factor 1 (ERF1)</fullName>
    </submittedName>
</protein>
<dbReference type="PANTHER" id="PTHR10113">
    <property type="entry name" value="PEPTIDE CHAIN RELEASE FACTOR SUBUNIT 1"/>
    <property type="match status" value="1"/>
</dbReference>
<evidence type="ECO:0000256" key="4">
    <source>
        <dbReference type="ARBA" id="ARBA00022917"/>
    </source>
</evidence>
<dbReference type="NCBIfam" id="TIGR03676">
    <property type="entry name" value="aRF1_eRF1"/>
    <property type="match status" value="1"/>
</dbReference>
<dbReference type="InterPro" id="IPR005141">
    <property type="entry name" value="eRF1_2"/>
</dbReference>